<keyword evidence="2" id="KW-1185">Reference proteome</keyword>
<reference evidence="1" key="1">
    <citation type="journal article" date="2024" name="BMC Genomics">
        <title>Functional annotation of a divergent genome using sequence and structure-based similarity.</title>
        <authorList>
            <person name="Svedberg D."/>
            <person name="Winiger R.R."/>
            <person name="Berg A."/>
            <person name="Sharma H."/>
            <person name="Tellgren-Roth C."/>
            <person name="Debrunner-Vossbrinck B.A."/>
            <person name="Vossbrinck C.R."/>
            <person name="Barandun J."/>
        </authorList>
    </citation>
    <scope>NUCLEOTIDE SEQUENCE</scope>
    <source>
        <strain evidence="1">Illinois isolate</strain>
    </source>
</reference>
<dbReference type="EMBL" id="CP142729">
    <property type="protein sequence ID" value="WUR03328.1"/>
    <property type="molecule type" value="Genomic_DNA"/>
</dbReference>
<proteinExistence type="predicted"/>
<dbReference type="KEGG" id="vnx:VNE69_04153"/>
<name>A0AAX4JBU7_9MICR</name>
<dbReference type="Proteomes" id="UP001334084">
    <property type="component" value="Chromosome 4"/>
</dbReference>
<accession>A0AAX4JBU7</accession>
<evidence type="ECO:0000313" key="1">
    <source>
        <dbReference type="EMBL" id="WUR03328.1"/>
    </source>
</evidence>
<organism evidence="1 2">
    <name type="scientific">Vairimorpha necatrix</name>
    <dbReference type="NCBI Taxonomy" id="6039"/>
    <lineage>
        <taxon>Eukaryota</taxon>
        <taxon>Fungi</taxon>
        <taxon>Fungi incertae sedis</taxon>
        <taxon>Microsporidia</taxon>
        <taxon>Nosematidae</taxon>
        <taxon>Vairimorpha</taxon>
    </lineage>
</organism>
<gene>
    <name evidence="1" type="ORF">VNE69_04153</name>
</gene>
<evidence type="ECO:0000313" key="2">
    <source>
        <dbReference type="Proteomes" id="UP001334084"/>
    </source>
</evidence>
<dbReference type="AlphaFoldDB" id="A0AAX4JBU7"/>
<dbReference type="GeneID" id="90541143"/>
<dbReference type="RefSeq" id="XP_065329473.1">
    <property type="nucleotide sequence ID" value="XM_065473401.1"/>
</dbReference>
<protein>
    <submittedName>
        <fullName evidence="1">Uncharacterized protein</fullName>
    </submittedName>
</protein>
<sequence length="180" mass="21245">MSFEKDKFLMNNSSDLNSSADSELKNLNLFSFYKKNEPALTWKEERAIDNLVVMSNITTENLYSNFSCIPSCEFINDKLQFLDCNSPVDSYIIQMYIYCGVIDDFSILMKLKNSFEDEVISTFEKNVLDTYYKRLREIGLNIKLRMASTIILRIDLWRISVDLEKLFIKVRLENEKYEEN</sequence>